<evidence type="ECO:0000256" key="1">
    <source>
        <dbReference type="ARBA" id="ARBA00010577"/>
    </source>
</evidence>
<feature type="region of interest" description="Disordered" evidence="3">
    <location>
        <begin position="1"/>
        <end position="23"/>
    </location>
</feature>
<dbReference type="EMBL" id="JBHSPF010000018">
    <property type="protein sequence ID" value="MFC5628087.1"/>
    <property type="molecule type" value="Genomic_DNA"/>
</dbReference>
<comment type="similarity">
    <text evidence="1">Belongs to the FlgD family.</text>
</comment>
<accession>A0ABW0U3M3</accession>
<evidence type="ECO:0000256" key="3">
    <source>
        <dbReference type="SAM" id="MobiDB-lite"/>
    </source>
</evidence>
<evidence type="ECO:0000256" key="2">
    <source>
        <dbReference type="ARBA" id="ARBA00022795"/>
    </source>
</evidence>
<protein>
    <submittedName>
        <fullName evidence="4">Flagellar hook assembly protein FlgD</fullName>
    </submittedName>
</protein>
<dbReference type="Proteomes" id="UP001596143">
    <property type="component" value="Unassembled WGS sequence"/>
</dbReference>
<reference evidence="5" key="1">
    <citation type="journal article" date="2019" name="Int. J. Syst. Evol. Microbiol.">
        <title>The Global Catalogue of Microorganisms (GCM) 10K type strain sequencing project: providing services to taxonomists for standard genome sequencing and annotation.</title>
        <authorList>
            <consortium name="The Broad Institute Genomics Platform"/>
            <consortium name="The Broad Institute Genome Sequencing Center for Infectious Disease"/>
            <person name="Wu L."/>
            <person name="Ma J."/>
        </authorList>
    </citation>
    <scope>NUCLEOTIDE SEQUENCE [LARGE SCALE GENOMIC DNA]</scope>
    <source>
        <strain evidence="5">CGMCC 1.15790</strain>
    </source>
</reference>
<dbReference type="InterPro" id="IPR005648">
    <property type="entry name" value="FlgD"/>
</dbReference>
<dbReference type="Pfam" id="PF03963">
    <property type="entry name" value="FlgD"/>
    <property type="match status" value="1"/>
</dbReference>
<keyword evidence="2" id="KW-1005">Bacterial flagellum biogenesis</keyword>
<gene>
    <name evidence="4" type="primary">flgD</name>
    <name evidence="4" type="ORF">ACFPTR_04160</name>
</gene>
<keyword evidence="4" id="KW-0282">Flagellum</keyword>
<keyword evidence="5" id="KW-1185">Reference proteome</keyword>
<keyword evidence="4" id="KW-0966">Cell projection</keyword>
<feature type="compositionally biased region" description="Polar residues" evidence="3">
    <location>
        <begin position="1"/>
        <end position="18"/>
    </location>
</feature>
<comment type="caution">
    <text evidence="4">The sequence shown here is derived from an EMBL/GenBank/DDBJ whole genome shotgun (WGS) entry which is preliminary data.</text>
</comment>
<evidence type="ECO:0000313" key="4">
    <source>
        <dbReference type="EMBL" id="MFC5628087.1"/>
    </source>
</evidence>
<dbReference type="RefSeq" id="WP_270898000.1">
    <property type="nucleotide sequence ID" value="NZ_JBHSPF010000018.1"/>
</dbReference>
<organism evidence="4 5">
    <name type="scientific">Aliibacillus thermotolerans</name>
    <dbReference type="NCBI Taxonomy" id="1834418"/>
    <lineage>
        <taxon>Bacteria</taxon>
        <taxon>Bacillati</taxon>
        <taxon>Bacillota</taxon>
        <taxon>Bacilli</taxon>
        <taxon>Bacillales</taxon>
        <taxon>Bacillaceae</taxon>
        <taxon>Aliibacillus</taxon>
    </lineage>
</organism>
<keyword evidence="4" id="KW-0969">Cilium</keyword>
<sequence>MDQSIHNEYQIPSSNETPIVSGRDSTIMGKDDFLKILIAQLANQDPLNPMEDREFVTQMAQFSTLEQMMQMTNAIESFARVHESTALVQHSELIGKEIVWARLVEEDGRIVDIEEVTNTVISVKRDLDGSIRLLLDDDRWINSEQLIQVNEKEDSTDAPEEDNDEE</sequence>
<evidence type="ECO:0000313" key="5">
    <source>
        <dbReference type="Proteomes" id="UP001596143"/>
    </source>
</evidence>
<proteinExistence type="inferred from homology"/>
<dbReference type="NCBIfam" id="NF007197">
    <property type="entry name" value="PRK09618.1"/>
    <property type="match status" value="1"/>
</dbReference>
<name>A0ABW0U3M3_9BACI</name>